<dbReference type="GO" id="GO:0045974">
    <property type="term" value="P:regulation of translation, ncRNA-mediated"/>
    <property type="evidence" value="ECO:0007669"/>
    <property type="project" value="TreeGrafter"/>
</dbReference>
<dbReference type="Gene3D" id="2.30.30.100">
    <property type="match status" value="1"/>
</dbReference>
<feature type="domain" description="Sm" evidence="4">
    <location>
        <begin position="11"/>
        <end position="71"/>
    </location>
</feature>
<gene>
    <name evidence="3" type="primary">hfq</name>
    <name evidence="5" type="ORF">ACPOL_6890</name>
</gene>
<keyword evidence="2 3" id="KW-0346">Stress response</keyword>
<comment type="function">
    <text evidence="3">RNA chaperone that binds small regulatory RNA (sRNAs) and mRNAs to facilitate mRNA translational regulation in response to envelope stress, environmental stress and changes in metabolite concentrations. Also binds with high specificity to tRNAs.</text>
</comment>
<comment type="similarity">
    <text evidence="3">Belongs to the Hfq family.</text>
</comment>
<dbReference type="PANTHER" id="PTHR34772">
    <property type="entry name" value="RNA-BINDING PROTEIN HFQ"/>
    <property type="match status" value="1"/>
</dbReference>
<dbReference type="InterPro" id="IPR005001">
    <property type="entry name" value="Hfq"/>
</dbReference>
<name>A0A2Z5GAT0_9BACT</name>
<dbReference type="NCBIfam" id="TIGR02383">
    <property type="entry name" value="Hfq"/>
    <property type="match status" value="1"/>
</dbReference>
<dbReference type="InterPro" id="IPR047575">
    <property type="entry name" value="Sm"/>
</dbReference>
<dbReference type="InterPro" id="IPR010920">
    <property type="entry name" value="LSM_dom_sf"/>
</dbReference>
<evidence type="ECO:0000256" key="3">
    <source>
        <dbReference type="HAMAP-Rule" id="MF_00436"/>
    </source>
</evidence>
<evidence type="ECO:0000259" key="4">
    <source>
        <dbReference type="PROSITE" id="PS52002"/>
    </source>
</evidence>
<dbReference type="HAMAP" id="MF_00436">
    <property type="entry name" value="Hfq"/>
    <property type="match status" value="1"/>
</dbReference>
<protein>
    <recommendedName>
        <fullName evidence="3">RNA-binding protein Hfq</fullName>
    </recommendedName>
</protein>
<dbReference type="GO" id="GO:0003723">
    <property type="term" value="F:RNA binding"/>
    <property type="evidence" value="ECO:0007669"/>
    <property type="project" value="UniProtKB-UniRule"/>
</dbReference>
<dbReference type="KEGG" id="abas:ACPOL_6890"/>
<organism evidence="5 6">
    <name type="scientific">Acidisarcina polymorpha</name>
    <dbReference type="NCBI Taxonomy" id="2211140"/>
    <lineage>
        <taxon>Bacteria</taxon>
        <taxon>Pseudomonadati</taxon>
        <taxon>Acidobacteriota</taxon>
        <taxon>Terriglobia</taxon>
        <taxon>Terriglobales</taxon>
        <taxon>Acidobacteriaceae</taxon>
        <taxon>Acidisarcina</taxon>
    </lineage>
</organism>
<dbReference type="GO" id="GO:0043487">
    <property type="term" value="P:regulation of RNA stability"/>
    <property type="evidence" value="ECO:0007669"/>
    <property type="project" value="TreeGrafter"/>
</dbReference>
<reference evidence="5 6" key="1">
    <citation type="journal article" date="2018" name="Front. Microbiol.">
        <title>Hydrolytic Capabilities as a Key to Environmental Success: Chitinolytic and Cellulolytic Acidobacteria From Acidic Sub-arctic Soils and Boreal Peatlands.</title>
        <authorList>
            <person name="Belova S.E."/>
            <person name="Ravin N.V."/>
            <person name="Pankratov T.A."/>
            <person name="Rakitin A.L."/>
            <person name="Ivanova A.A."/>
            <person name="Beletsky A.V."/>
            <person name="Mardanov A.V."/>
            <person name="Sinninghe Damste J.S."/>
            <person name="Dedysh S.N."/>
        </authorList>
    </citation>
    <scope>NUCLEOTIDE SEQUENCE [LARGE SCALE GENOMIC DNA]</scope>
    <source>
        <strain evidence="5 6">SBC82</strain>
        <plasmid evidence="6">pacpol2</plasmid>
    </source>
</reference>
<evidence type="ECO:0000313" key="5">
    <source>
        <dbReference type="EMBL" id="AXC16098.1"/>
    </source>
</evidence>
<accession>A0A2Z5GAT0</accession>
<evidence type="ECO:0000256" key="1">
    <source>
        <dbReference type="ARBA" id="ARBA00022884"/>
    </source>
</evidence>
<keyword evidence="1 3" id="KW-0694">RNA-binding</keyword>
<dbReference type="PROSITE" id="PS52002">
    <property type="entry name" value="SM"/>
    <property type="match status" value="1"/>
</dbReference>
<geneLocation type="plasmid" evidence="6">
    <name>pacpol2</name>
</geneLocation>
<dbReference type="EMBL" id="CP030842">
    <property type="protein sequence ID" value="AXC16098.1"/>
    <property type="molecule type" value="Genomic_DNA"/>
</dbReference>
<dbReference type="OrthoDB" id="9799751at2"/>
<sequence length="78" mass="8945">MDNRPAQNVQETFLNTVRKDKSMITIYLISGTKLTGKIRSFDKYTLLLESKGEDQLIFKHTISTVTIGRPRFRGSEPL</sequence>
<dbReference type="CDD" id="cd01716">
    <property type="entry name" value="Hfq"/>
    <property type="match status" value="1"/>
</dbReference>
<keyword evidence="5" id="KW-0614">Plasmid</keyword>
<evidence type="ECO:0000313" key="6">
    <source>
        <dbReference type="Proteomes" id="UP000253606"/>
    </source>
</evidence>
<dbReference type="Proteomes" id="UP000253606">
    <property type="component" value="Plasmid pACPOL2"/>
</dbReference>
<keyword evidence="6" id="KW-1185">Reference proteome</keyword>
<evidence type="ECO:0000256" key="2">
    <source>
        <dbReference type="ARBA" id="ARBA00023016"/>
    </source>
</evidence>
<comment type="subunit">
    <text evidence="3">Homohexamer.</text>
</comment>
<dbReference type="Pfam" id="PF17209">
    <property type="entry name" value="Hfq"/>
    <property type="match status" value="1"/>
</dbReference>
<dbReference type="GO" id="GO:0005829">
    <property type="term" value="C:cytosol"/>
    <property type="evidence" value="ECO:0007669"/>
    <property type="project" value="TreeGrafter"/>
</dbReference>
<dbReference type="GO" id="GO:0006355">
    <property type="term" value="P:regulation of DNA-templated transcription"/>
    <property type="evidence" value="ECO:0007669"/>
    <property type="project" value="InterPro"/>
</dbReference>
<proteinExistence type="inferred from homology"/>
<dbReference type="AlphaFoldDB" id="A0A2Z5GAT0"/>
<dbReference type="SUPFAM" id="SSF50182">
    <property type="entry name" value="Sm-like ribonucleoproteins"/>
    <property type="match status" value="1"/>
</dbReference>
<dbReference type="PANTHER" id="PTHR34772:SF1">
    <property type="entry name" value="RNA-BINDING PROTEIN HFQ"/>
    <property type="match status" value="1"/>
</dbReference>